<dbReference type="Proteomes" id="UP000263900">
    <property type="component" value="Chromosome"/>
</dbReference>
<keyword evidence="2" id="KW-1185">Reference proteome</keyword>
<evidence type="ECO:0000313" key="2">
    <source>
        <dbReference type="Proteomes" id="UP000263900"/>
    </source>
</evidence>
<reference evidence="1 2" key="1">
    <citation type="submission" date="2018-09" db="EMBL/GenBank/DDBJ databases">
        <title>Genome sequencing of strain 6GH32-13.</title>
        <authorList>
            <person name="Weon H.-Y."/>
            <person name="Heo J."/>
            <person name="Kwon S.-W."/>
        </authorList>
    </citation>
    <scope>NUCLEOTIDE SEQUENCE [LARGE SCALE GENOMIC DNA]</scope>
    <source>
        <strain evidence="1 2">5GH32-13</strain>
    </source>
</reference>
<sequence>MNRKISLSVFAVLTGLLIYSSCTKVDTTDLGKELIPVVDNVSTFETILDVETDNFLFPDTTRITGSSLHALGIIGDDPEFGRTEARIYSAFGPSSYGTNPFVVQDSVVIDSIVLSLAYGGLYGDSNSIQRYEVYQIAPTPGNFVDSVYRISTSDFAVLPTVLGSKDVDFKTLNDSLWYRDRKDTVKTVNELRIRLDTSFGRQFVNYDTAIQYKSDSAFKTYFKGLAIKTNNTISPAKNGLAYFNLTSTTNTKLTFYTRVTNNGVIDTTTTVFAYNSGNQANLITRTPAHGYQTYLNNGTPNDDKVYIQSSPGSYATVKIPGLDTFKNVNRVIHRAELIIEQIPSAQDNIYTTPSLMFVDAINAAGDSSFAIRNDFIYTGQGNGYDVANLGGDYKNNKYVFNLSRYLQSVVTKKLPYYTLRIYAPFFADPYLQGPTGTSVVMPTYLFVNSPISNGRLVAGGGSHPTQKMKVRIIYSKI</sequence>
<dbReference type="InterPro" id="IPR025366">
    <property type="entry name" value="DUF4270"/>
</dbReference>
<name>A0A3B7MIJ6_9BACT</name>
<accession>A0A3B7MIJ6</accession>
<evidence type="ECO:0000313" key="1">
    <source>
        <dbReference type="EMBL" id="AXY73049.1"/>
    </source>
</evidence>
<proteinExistence type="predicted"/>
<protein>
    <submittedName>
        <fullName evidence="1">DUF4270 family protein</fullName>
    </submittedName>
</protein>
<dbReference type="Pfam" id="PF14092">
    <property type="entry name" value="DUF4270"/>
    <property type="match status" value="1"/>
</dbReference>
<dbReference type="KEGG" id="pseg:D3H65_03265"/>
<dbReference type="OrthoDB" id="1466062at2"/>
<organism evidence="1 2">
    <name type="scientific">Paraflavitalea soli</name>
    <dbReference type="NCBI Taxonomy" id="2315862"/>
    <lineage>
        <taxon>Bacteria</taxon>
        <taxon>Pseudomonadati</taxon>
        <taxon>Bacteroidota</taxon>
        <taxon>Chitinophagia</taxon>
        <taxon>Chitinophagales</taxon>
        <taxon>Chitinophagaceae</taxon>
        <taxon>Paraflavitalea</taxon>
    </lineage>
</organism>
<dbReference type="RefSeq" id="WP_119048887.1">
    <property type="nucleotide sequence ID" value="NZ_CP032157.1"/>
</dbReference>
<dbReference type="AlphaFoldDB" id="A0A3B7MIJ6"/>
<dbReference type="EMBL" id="CP032157">
    <property type="protein sequence ID" value="AXY73049.1"/>
    <property type="molecule type" value="Genomic_DNA"/>
</dbReference>
<gene>
    <name evidence="1" type="ORF">D3H65_03265</name>
</gene>